<reference evidence="1 2" key="1">
    <citation type="submission" date="2017-03" db="EMBL/GenBank/DDBJ databases">
        <authorList>
            <person name="Afonso C.L."/>
            <person name="Miller P.J."/>
            <person name="Scott M.A."/>
            <person name="Spackman E."/>
            <person name="Goraichik I."/>
            <person name="Dimitrov K.M."/>
            <person name="Suarez D.L."/>
            <person name="Swayne D.E."/>
        </authorList>
    </citation>
    <scope>NUCLEOTIDE SEQUENCE [LARGE SCALE GENOMIC DNA]</scope>
    <source>
        <strain evidence="1">PRJEB14757</strain>
    </source>
</reference>
<sequence length="180" mass="21355">MADFFKSHRWAKWQTVGIQQDNRKKKRVEFRIRQIIGHLRYVGMVQLICSEFKKRSDGRRKYLACSDLKVKARQILIGYRLRWLIEIFHKQVKMFHEFQDVAPNNFNSVISYVHWVYCAYILLNFSLPGIAENVTSQAEKQKLVGQIVSTKEKNRVIQMLSQFGGVQRYKEELQRSTLAI</sequence>
<gene>
    <name evidence="1" type="ORF">MTBBW1_3250001</name>
</gene>
<evidence type="ECO:0000313" key="2">
    <source>
        <dbReference type="Proteomes" id="UP000191931"/>
    </source>
</evidence>
<dbReference type="AlphaFoldDB" id="A0A1W1HFZ4"/>
<organism evidence="1 2">
    <name type="scientific">Desulfamplus magnetovallimortis</name>
    <dbReference type="NCBI Taxonomy" id="1246637"/>
    <lineage>
        <taxon>Bacteria</taxon>
        <taxon>Pseudomonadati</taxon>
        <taxon>Thermodesulfobacteriota</taxon>
        <taxon>Desulfobacteria</taxon>
        <taxon>Desulfobacterales</taxon>
        <taxon>Desulfobacteraceae</taxon>
        <taxon>Desulfamplus</taxon>
    </lineage>
</organism>
<proteinExistence type="predicted"/>
<keyword evidence="2" id="KW-1185">Reference proteome</keyword>
<accession>A0A1W1HFZ4</accession>
<dbReference type="Proteomes" id="UP000191931">
    <property type="component" value="Unassembled WGS sequence"/>
</dbReference>
<protein>
    <recommendedName>
        <fullName evidence="3">Transposase IS4-like domain-containing protein</fullName>
    </recommendedName>
</protein>
<evidence type="ECO:0008006" key="3">
    <source>
        <dbReference type="Google" id="ProtNLM"/>
    </source>
</evidence>
<dbReference type="InterPro" id="IPR012337">
    <property type="entry name" value="RNaseH-like_sf"/>
</dbReference>
<dbReference type="EMBL" id="FWEV01000252">
    <property type="protein sequence ID" value="SLM31431.1"/>
    <property type="molecule type" value="Genomic_DNA"/>
</dbReference>
<dbReference type="SUPFAM" id="SSF53098">
    <property type="entry name" value="Ribonuclease H-like"/>
    <property type="match status" value="1"/>
</dbReference>
<name>A0A1W1HFZ4_9BACT</name>
<evidence type="ECO:0000313" key="1">
    <source>
        <dbReference type="EMBL" id="SLM31431.1"/>
    </source>
</evidence>